<dbReference type="PANTHER" id="PTHR19211:SF14">
    <property type="entry name" value="ATP-BINDING CASSETTE SUB-FAMILY F MEMBER 1"/>
    <property type="match status" value="1"/>
</dbReference>
<keyword evidence="1" id="KW-0677">Repeat</keyword>
<reference evidence="6 7" key="1">
    <citation type="journal article" date="2017" name="Int. J. Syst. Evol. Microbiol.">
        <title>Rhodosalinus sediminis gen. nov., sp. nov., isolated from marine saltern.</title>
        <authorList>
            <person name="Guo L.Y."/>
            <person name="Ling S.K."/>
            <person name="Li C.M."/>
            <person name="Chen G.J."/>
            <person name="Du Z.J."/>
        </authorList>
    </citation>
    <scope>NUCLEOTIDE SEQUENCE [LARGE SCALE GENOMIC DNA]</scope>
    <source>
        <strain evidence="6 7">WDN1C137</strain>
    </source>
</reference>
<dbReference type="RefSeq" id="WP_115979603.1">
    <property type="nucleotide sequence ID" value="NZ_QOHR01000010.1"/>
</dbReference>
<proteinExistence type="predicted"/>
<evidence type="ECO:0000313" key="6">
    <source>
        <dbReference type="EMBL" id="REC56697.1"/>
    </source>
</evidence>
<evidence type="ECO:0000256" key="1">
    <source>
        <dbReference type="ARBA" id="ARBA00022737"/>
    </source>
</evidence>
<dbReference type="GO" id="GO:0016887">
    <property type="term" value="F:ATP hydrolysis activity"/>
    <property type="evidence" value="ECO:0007669"/>
    <property type="project" value="InterPro"/>
</dbReference>
<evidence type="ECO:0000259" key="5">
    <source>
        <dbReference type="PROSITE" id="PS50893"/>
    </source>
</evidence>
<name>A0A3D9BT72_9RHOB</name>
<evidence type="ECO:0000313" key="7">
    <source>
        <dbReference type="Proteomes" id="UP000257131"/>
    </source>
</evidence>
<feature type="domain" description="ABC transporter" evidence="5">
    <location>
        <begin position="2"/>
        <end position="243"/>
    </location>
</feature>
<dbReference type="InterPro" id="IPR017871">
    <property type="entry name" value="ABC_transporter-like_CS"/>
</dbReference>
<dbReference type="Pfam" id="PF12848">
    <property type="entry name" value="ABC_tran_Xtn"/>
    <property type="match status" value="1"/>
</dbReference>
<dbReference type="InterPro" id="IPR003593">
    <property type="entry name" value="AAA+_ATPase"/>
</dbReference>
<dbReference type="Proteomes" id="UP000257131">
    <property type="component" value="Unassembled WGS sequence"/>
</dbReference>
<dbReference type="InterPro" id="IPR027417">
    <property type="entry name" value="P-loop_NTPase"/>
</dbReference>
<accession>A0A3D9BT72</accession>
<dbReference type="InterPro" id="IPR032781">
    <property type="entry name" value="ABC_tran_Xtn"/>
</dbReference>
<dbReference type="Pfam" id="PF00005">
    <property type="entry name" value="ABC_tran"/>
    <property type="match status" value="2"/>
</dbReference>
<dbReference type="InterPro" id="IPR050611">
    <property type="entry name" value="ABCF"/>
</dbReference>
<dbReference type="PROSITE" id="PS50893">
    <property type="entry name" value="ABC_TRANSPORTER_2"/>
    <property type="match status" value="2"/>
</dbReference>
<dbReference type="SUPFAM" id="SSF52540">
    <property type="entry name" value="P-loop containing nucleoside triphosphate hydrolases"/>
    <property type="match status" value="2"/>
</dbReference>
<feature type="compositionally biased region" description="Basic and acidic residues" evidence="4">
    <location>
        <begin position="534"/>
        <end position="545"/>
    </location>
</feature>
<dbReference type="Gene3D" id="3.40.50.300">
    <property type="entry name" value="P-loop containing nucleotide triphosphate hydrolases"/>
    <property type="match status" value="2"/>
</dbReference>
<organism evidence="6 7">
    <name type="scientific">Rhodosalinus sediminis</name>
    <dbReference type="NCBI Taxonomy" id="1940533"/>
    <lineage>
        <taxon>Bacteria</taxon>
        <taxon>Pseudomonadati</taxon>
        <taxon>Pseudomonadota</taxon>
        <taxon>Alphaproteobacteria</taxon>
        <taxon>Rhodobacterales</taxon>
        <taxon>Paracoccaceae</taxon>
        <taxon>Rhodosalinus</taxon>
    </lineage>
</organism>
<dbReference type="PROSITE" id="PS00211">
    <property type="entry name" value="ABC_TRANSPORTER_1"/>
    <property type="match status" value="2"/>
</dbReference>
<evidence type="ECO:0000256" key="2">
    <source>
        <dbReference type="ARBA" id="ARBA00022741"/>
    </source>
</evidence>
<dbReference type="GO" id="GO:0005524">
    <property type="term" value="F:ATP binding"/>
    <property type="evidence" value="ECO:0007669"/>
    <property type="project" value="UniProtKB-KW"/>
</dbReference>
<dbReference type="AlphaFoldDB" id="A0A3D9BT72"/>
<dbReference type="InterPro" id="IPR003439">
    <property type="entry name" value="ABC_transporter-like_ATP-bd"/>
</dbReference>
<dbReference type="FunFam" id="3.40.50.300:FF:000011">
    <property type="entry name" value="Putative ABC transporter ATP-binding component"/>
    <property type="match status" value="1"/>
</dbReference>
<evidence type="ECO:0000256" key="4">
    <source>
        <dbReference type="SAM" id="MobiDB-lite"/>
    </source>
</evidence>
<protein>
    <submittedName>
        <fullName evidence="6">ABC transporter ATP-binding protein</fullName>
    </submittedName>
</protein>
<feature type="domain" description="ABC transporter" evidence="5">
    <location>
        <begin position="310"/>
        <end position="524"/>
    </location>
</feature>
<dbReference type="PANTHER" id="PTHR19211">
    <property type="entry name" value="ATP-BINDING TRANSPORT PROTEIN-RELATED"/>
    <property type="match status" value="1"/>
</dbReference>
<keyword evidence="3 6" id="KW-0067">ATP-binding</keyword>
<dbReference type="OrthoDB" id="9808609at2"/>
<gene>
    <name evidence="6" type="ORF">DRV84_08975</name>
</gene>
<keyword evidence="7" id="KW-1185">Reference proteome</keyword>
<evidence type="ECO:0000256" key="3">
    <source>
        <dbReference type="ARBA" id="ARBA00022840"/>
    </source>
</evidence>
<dbReference type="CDD" id="cd03221">
    <property type="entry name" value="ABCF_EF-3"/>
    <property type="match status" value="2"/>
</dbReference>
<keyword evidence="2" id="KW-0547">Nucleotide-binding</keyword>
<dbReference type="EMBL" id="QOHR01000010">
    <property type="protein sequence ID" value="REC56697.1"/>
    <property type="molecule type" value="Genomic_DNA"/>
</dbReference>
<sequence length="615" mass="67955">MLRIEDISYSVEGRPLFEQASATIPAGHKVGLVGRNGTGKTTLFRLIRGELSLDGGEIALPPRARIGGVAQEAPASDVSLLDTVLAADTERAGLLAEAETARDPDRIAEIQTRLADIDAWSAEGRAAAILSGLGFTEAEQAMPCAAFSGGWRMRVALAGVLFAQPDLLLLDEPTNYLDLEGALWLEGYLQRYPHTVLLISHDRELLNRAVGHILHLEERKLTLWTGGYDAFARGRAERRAAQAAEAKKQEARRAHLQSYVDRFRYKADKARQAQARLKMLAKMEPIAAPEEATAQRFTFPEPDQLSPPILRLEGAAAGYDGRAVLKRLDLRIDQDDRIALLGRNGQGKSTLAKVLADRLALMEGRRIAAPKLRIGYFAQHQLDELRADETPLAHLARLRPGEAPPRHRARLAGFGLHAAQADTEVARLSGGQKARLALLIATLDAPHLLILDEPTNHLDIESREALVEALTAYSGAVILVAHDFHLLSLVADRLWRVADGTVAPYEGDLERYRTELSQPERTAPRKPVKPKPGPSKERLTELRSEARRCEDRVEKLTEMREKLAKKLADPALYAPERADEAAVWQRKYAEVMEGLERAEALWVRAMERLEAAQDA</sequence>
<dbReference type="SMART" id="SM00382">
    <property type="entry name" value="AAA"/>
    <property type="match status" value="2"/>
</dbReference>
<comment type="caution">
    <text evidence="6">The sequence shown here is derived from an EMBL/GenBank/DDBJ whole genome shotgun (WGS) entry which is preliminary data.</text>
</comment>
<feature type="region of interest" description="Disordered" evidence="4">
    <location>
        <begin position="516"/>
        <end position="545"/>
    </location>
</feature>